<comment type="similarity">
    <text evidence="1">Belongs to the AB hydrolase superfamily.</text>
</comment>
<dbReference type="InParanoid" id="D0NLX2"/>
<evidence type="ECO:0000259" key="4">
    <source>
        <dbReference type="Pfam" id="PF08386"/>
    </source>
</evidence>
<keyword evidence="5" id="KW-0645">Protease</keyword>
<dbReference type="HOGENOM" id="CLU_017880_2_0_1"/>
<feature type="transmembrane region" description="Helical" evidence="3">
    <location>
        <begin position="614"/>
        <end position="635"/>
    </location>
</feature>
<dbReference type="SUPFAM" id="SSF53474">
    <property type="entry name" value="alpha/beta-Hydrolases"/>
    <property type="match status" value="1"/>
</dbReference>
<dbReference type="OMA" id="LEIPQYC"/>
<feature type="domain" description="Peptidase S33 tripeptidyl aminopeptidase-like C-terminal" evidence="4">
    <location>
        <begin position="474"/>
        <end position="523"/>
    </location>
</feature>
<accession>D0NLX2</accession>
<keyword evidence="6" id="KW-1185">Reference proteome</keyword>
<dbReference type="InterPro" id="IPR029058">
    <property type="entry name" value="AB_hydrolase_fold"/>
</dbReference>
<evidence type="ECO:0000313" key="6">
    <source>
        <dbReference type="Proteomes" id="UP000006643"/>
    </source>
</evidence>
<keyword evidence="3" id="KW-1133">Transmembrane helix</keyword>
<dbReference type="PANTHER" id="PTHR43039">
    <property type="entry name" value="ESTERASE-RELATED"/>
    <property type="match status" value="1"/>
</dbReference>
<gene>
    <name evidence="5" type="ORF">PITG_13407</name>
</gene>
<dbReference type="GO" id="GO:0006508">
    <property type="term" value="P:proteolysis"/>
    <property type="evidence" value="ECO:0007669"/>
    <property type="project" value="UniProtKB-KW"/>
</dbReference>
<dbReference type="Proteomes" id="UP000006643">
    <property type="component" value="Unassembled WGS sequence"/>
</dbReference>
<dbReference type="InterPro" id="IPR013595">
    <property type="entry name" value="Pept_S33_TAP-like_C"/>
</dbReference>
<reference evidence="6" key="1">
    <citation type="journal article" date="2009" name="Nature">
        <title>Genome sequence and analysis of the Irish potato famine pathogen Phytophthora infestans.</title>
        <authorList>
            <consortium name="The Broad Institute Genome Sequencing Platform"/>
            <person name="Haas B.J."/>
            <person name="Kamoun S."/>
            <person name="Zody M.C."/>
            <person name="Jiang R.H."/>
            <person name="Handsaker R.E."/>
            <person name="Cano L.M."/>
            <person name="Grabherr M."/>
            <person name="Kodira C.D."/>
            <person name="Raffaele S."/>
            <person name="Torto-Alalibo T."/>
            <person name="Bozkurt T.O."/>
            <person name="Ah-Fong A.M."/>
            <person name="Alvarado L."/>
            <person name="Anderson V.L."/>
            <person name="Armstrong M.R."/>
            <person name="Avrova A."/>
            <person name="Baxter L."/>
            <person name="Beynon J."/>
            <person name="Boevink P.C."/>
            <person name="Bollmann S.R."/>
            <person name="Bos J.I."/>
            <person name="Bulone V."/>
            <person name="Cai G."/>
            <person name="Cakir C."/>
            <person name="Carrington J.C."/>
            <person name="Chawner M."/>
            <person name="Conti L."/>
            <person name="Costanzo S."/>
            <person name="Ewan R."/>
            <person name="Fahlgren N."/>
            <person name="Fischbach M.A."/>
            <person name="Fugelstad J."/>
            <person name="Gilroy E.M."/>
            <person name="Gnerre S."/>
            <person name="Green P.J."/>
            <person name="Grenville-Briggs L.J."/>
            <person name="Griffith J."/>
            <person name="Grunwald N.J."/>
            <person name="Horn K."/>
            <person name="Horner N.R."/>
            <person name="Hu C.H."/>
            <person name="Huitema E."/>
            <person name="Jeong D.H."/>
            <person name="Jones A.M."/>
            <person name="Jones J.D."/>
            <person name="Jones R.W."/>
            <person name="Karlsson E.K."/>
            <person name="Kunjeti S.G."/>
            <person name="Lamour K."/>
            <person name="Liu Z."/>
            <person name="Ma L."/>
            <person name="Maclean D."/>
            <person name="Chibucos M.C."/>
            <person name="McDonald H."/>
            <person name="McWalters J."/>
            <person name="Meijer H.J."/>
            <person name="Morgan W."/>
            <person name="Morris P.F."/>
            <person name="Munro C.A."/>
            <person name="O'Neill K."/>
            <person name="Ospina-Giraldo M."/>
            <person name="Pinzon A."/>
            <person name="Pritchard L."/>
            <person name="Ramsahoye B."/>
            <person name="Ren Q."/>
            <person name="Restrepo S."/>
            <person name="Roy S."/>
            <person name="Sadanandom A."/>
            <person name="Savidor A."/>
            <person name="Schornack S."/>
            <person name="Schwartz D.C."/>
            <person name="Schumann U.D."/>
            <person name="Schwessinger B."/>
            <person name="Seyer L."/>
            <person name="Sharpe T."/>
            <person name="Silvar C."/>
            <person name="Song J."/>
            <person name="Studholme D.J."/>
            <person name="Sykes S."/>
            <person name="Thines M."/>
            <person name="van de Vondervoort P.J."/>
            <person name="Phuntumart V."/>
            <person name="Wawra S."/>
            <person name="Weide R."/>
            <person name="Win J."/>
            <person name="Young C."/>
            <person name="Zhou S."/>
            <person name="Fry W."/>
            <person name="Meyers B.C."/>
            <person name="van West P."/>
            <person name="Ristaino J."/>
            <person name="Govers F."/>
            <person name="Birch P.R."/>
            <person name="Whisson S.C."/>
            <person name="Judelson H.S."/>
            <person name="Nusbaum C."/>
        </authorList>
    </citation>
    <scope>NUCLEOTIDE SEQUENCE [LARGE SCALE GENOMIC DNA]</scope>
    <source>
        <strain evidence="6">T30-4</strain>
    </source>
</reference>
<evidence type="ECO:0000313" key="5">
    <source>
        <dbReference type="EMBL" id="EEY60669.1"/>
    </source>
</evidence>
<dbReference type="GO" id="GO:0008233">
    <property type="term" value="F:peptidase activity"/>
    <property type="evidence" value="ECO:0007669"/>
    <property type="project" value="UniProtKB-KW"/>
</dbReference>
<evidence type="ECO:0000256" key="1">
    <source>
        <dbReference type="ARBA" id="ARBA00008645"/>
    </source>
</evidence>
<evidence type="ECO:0000256" key="2">
    <source>
        <dbReference type="SAM" id="MobiDB-lite"/>
    </source>
</evidence>
<dbReference type="AlphaFoldDB" id="D0NLX2"/>
<dbReference type="eggNOG" id="ENOG502SIRQ">
    <property type="taxonomic scope" value="Eukaryota"/>
</dbReference>
<keyword evidence="5" id="KW-0378">Hydrolase</keyword>
<dbReference type="VEuPathDB" id="FungiDB:PITG_13407"/>
<evidence type="ECO:0000256" key="3">
    <source>
        <dbReference type="SAM" id="Phobius"/>
    </source>
</evidence>
<keyword evidence="3" id="KW-0472">Membrane</keyword>
<dbReference type="Gene3D" id="3.40.50.1820">
    <property type="entry name" value="alpha/beta hydrolase"/>
    <property type="match status" value="1"/>
</dbReference>
<feature type="compositionally biased region" description="Low complexity" evidence="2">
    <location>
        <begin position="7"/>
        <end position="19"/>
    </location>
</feature>
<sequence>MATVQVSAASSLSTSSSTSGLNGWYPCSESTFLDEEGSANQDAECAVYTAPLCYPEICENPESVASTTVDIFVKRVPALNDSDTARNVWILQGGPGASSTASTCFRCESIRKKSALRSDDNICICAVESTMVELHARMDGAVNVYTMDHRGTGRSTLLDCVAAQATTTGSPWGSGVDTTEVPACAQALKKKYGNLSSFSMTSAAMDMATFISDYSNGADTIVYAVSYSTALVERLIHLDPPEVTGYVLDGVATSSGSAKALEYFSTWDSDFGDVGDAFLALCETQSECSDKFAATDLPSTLQNLLTDFDNNPNSTCAALVSNVNSEESSDPASYTVRGALGSLLMSANMRTLIPPLVYRLNRCASEDIDVLTHFFAALSTDENSPDEESAFESTLLYYLIVFSEMWETPQVSALEMLERFTNSTISNGGTYLEIPQYCAFSKENSTVCKELDVGSYEADGIIYERDEYWNKSATIPTQASVLLLSSKLDPQTPHKYAEYLLEALEGSKKDLITFEYATHGTLWTTPMSDDDESEMCGMKLLLSYVRNNGDLDGLDKSCVGEMPALNLTVPIGYLHYFLSTDEAYDGTYDASLSSSGSSSGGSASSSSSSSRYKAVFIVFLVLFVVALGTAGFFCHRWHKAKLQSREQLSADKFVEISTPIAVEQ</sequence>
<proteinExistence type="inferred from homology"/>
<keyword evidence="3" id="KW-0812">Transmembrane</keyword>
<protein>
    <submittedName>
        <fullName evidence="5">Serine protease family S33, putative</fullName>
    </submittedName>
</protein>
<dbReference type="OrthoDB" id="425534at2759"/>
<feature type="region of interest" description="Disordered" evidence="2">
    <location>
        <begin position="1"/>
        <end position="21"/>
    </location>
</feature>
<organism evidence="5 6">
    <name type="scientific">Phytophthora infestans (strain T30-4)</name>
    <name type="common">Potato late blight agent</name>
    <dbReference type="NCBI Taxonomy" id="403677"/>
    <lineage>
        <taxon>Eukaryota</taxon>
        <taxon>Sar</taxon>
        <taxon>Stramenopiles</taxon>
        <taxon>Oomycota</taxon>
        <taxon>Peronosporomycetes</taxon>
        <taxon>Peronosporales</taxon>
        <taxon>Peronosporaceae</taxon>
        <taxon>Phytophthora</taxon>
    </lineage>
</organism>
<name>D0NLX2_PHYIT</name>
<dbReference type="Pfam" id="PF08386">
    <property type="entry name" value="Abhydrolase_4"/>
    <property type="match status" value="1"/>
</dbReference>
<dbReference type="GeneID" id="9477974"/>
<dbReference type="RefSeq" id="XP_002900042.1">
    <property type="nucleotide sequence ID" value="XM_002899996.1"/>
</dbReference>
<dbReference type="KEGG" id="pif:PITG_13407"/>
<dbReference type="EMBL" id="DS028145">
    <property type="protein sequence ID" value="EEY60669.1"/>
    <property type="molecule type" value="Genomic_DNA"/>
</dbReference>